<accession>A0A261EQZ8</accession>
<dbReference type="EMBL" id="MWWQ01000017">
    <property type="protein sequence ID" value="OZG49096.1"/>
    <property type="molecule type" value="Genomic_DNA"/>
</dbReference>
<protein>
    <recommendedName>
        <fullName evidence="2 11">Cell division ATP-binding protein FtsE</fullName>
    </recommendedName>
</protein>
<evidence type="ECO:0000256" key="1">
    <source>
        <dbReference type="ARBA" id="ARBA00005417"/>
    </source>
</evidence>
<dbReference type="GO" id="GO:0016887">
    <property type="term" value="F:ATP hydrolysis activity"/>
    <property type="evidence" value="ECO:0007669"/>
    <property type="project" value="InterPro"/>
</dbReference>
<evidence type="ECO:0000256" key="4">
    <source>
        <dbReference type="ARBA" id="ARBA00022618"/>
    </source>
</evidence>
<dbReference type="InterPro" id="IPR005286">
    <property type="entry name" value="Cell_div_FtsE"/>
</dbReference>
<keyword evidence="5 11" id="KW-0547">Nucleotide-binding</keyword>
<dbReference type="Proteomes" id="UP000216454">
    <property type="component" value="Unassembled WGS sequence"/>
</dbReference>
<comment type="caution">
    <text evidence="14">The sequence shown here is derived from an EMBL/GenBank/DDBJ whole genome shotgun (WGS) entry which is preliminary data.</text>
</comment>
<dbReference type="GO" id="GO:0005886">
    <property type="term" value="C:plasma membrane"/>
    <property type="evidence" value="ECO:0007669"/>
    <property type="project" value="UniProtKB-SubCell"/>
</dbReference>
<keyword evidence="15" id="KW-1185">Reference proteome</keyword>
<keyword evidence="8 11" id="KW-0131">Cell cycle</keyword>
<keyword evidence="3 11" id="KW-1003">Cell membrane</keyword>
<feature type="domain" description="ABC transporter" evidence="13">
    <location>
        <begin position="4"/>
        <end position="240"/>
    </location>
</feature>
<feature type="compositionally biased region" description="Basic and acidic residues" evidence="12">
    <location>
        <begin position="351"/>
        <end position="363"/>
    </location>
</feature>
<keyword evidence="4 11" id="KW-0132">Cell division</keyword>
<evidence type="ECO:0000259" key="13">
    <source>
        <dbReference type="PROSITE" id="PS50893"/>
    </source>
</evidence>
<dbReference type="SUPFAM" id="SSF52540">
    <property type="entry name" value="P-loop containing nucleoside triphosphate hydrolases"/>
    <property type="match status" value="1"/>
</dbReference>
<evidence type="ECO:0000256" key="11">
    <source>
        <dbReference type="RuleBase" id="RU365094"/>
    </source>
</evidence>
<dbReference type="InterPro" id="IPR017871">
    <property type="entry name" value="ABC_transporter-like_CS"/>
</dbReference>
<keyword evidence="7 11" id="KW-0472">Membrane</keyword>
<evidence type="ECO:0000256" key="12">
    <source>
        <dbReference type="SAM" id="MobiDB-lite"/>
    </source>
</evidence>
<feature type="compositionally biased region" description="Polar residues" evidence="12">
    <location>
        <begin position="421"/>
        <end position="437"/>
    </location>
</feature>
<evidence type="ECO:0000313" key="15">
    <source>
        <dbReference type="Proteomes" id="UP000216454"/>
    </source>
</evidence>
<comment type="subcellular location">
    <subcellularLocation>
        <location evidence="11">Cell membrane</location>
        <topology evidence="11">Peripheral membrane protein</topology>
        <orientation evidence="11">Cytoplasmic side</orientation>
    </subcellularLocation>
</comment>
<gene>
    <name evidence="11" type="primary">ftsE</name>
    <name evidence="14" type="ORF">PSSU_1591</name>
</gene>
<dbReference type="NCBIfam" id="TIGR02673">
    <property type="entry name" value="FtsE"/>
    <property type="match status" value="1"/>
</dbReference>
<comment type="similarity">
    <text evidence="1 11">Belongs to the ABC transporter superfamily.</text>
</comment>
<sequence>MALISLKHVTKRYKGLQRPALDDVSVDIDRGDFVFLVGASGAGKSTFLSLLLREEIATSGEIHVAGHDLRRLPNRRVPAYRREIGFVFQDYKLLMNKTVRENVAFALEVIGTRRSQIGPQVDRALRDVGLESKADKRPSELSGGEMQRVSIARAYVNQPKIILADEPTGNLDPTTSVGIMRVLNAINLTGTTIVMATHNEEIVNSMSKRVLELNGGRLVRDEANGRYDSARYFPDAQAEREAALDGGTVHMGAVNASIQTQTPRDNVTVNANAAADSAATAVSDGISAGAGEDEGIAKLEQAIHSGNTGVYGKVFENVEDTLTWGKGLRLDEYAAQQKKQDTSAQSTHANDGADNKVLEDKVVENPQLPDSDAKFRPAHADYSEDDSRAVSDGAQDARVPADAAQADVAADAPQVDAAQSDIAQSGAVQSGAVQSPQGDAAPAATQGVGTDSPDDPAHVDTLAQLARGTAHKQSVPAQPVPVPPPAPPMPAPQQASGDKNANNTEGVN</sequence>
<dbReference type="Pfam" id="PF00005">
    <property type="entry name" value="ABC_tran"/>
    <property type="match status" value="1"/>
</dbReference>
<dbReference type="InterPro" id="IPR015854">
    <property type="entry name" value="ABC_transpr_LolD-like"/>
</dbReference>
<feature type="compositionally biased region" description="Polar residues" evidence="12">
    <location>
        <begin position="496"/>
        <end position="508"/>
    </location>
</feature>
<dbReference type="InterPro" id="IPR003593">
    <property type="entry name" value="AAA+_ATPase"/>
</dbReference>
<evidence type="ECO:0000256" key="6">
    <source>
        <dbReference type="ARBA" id="ARBA00022840"/>
    </source>
</evidence>
<organism evidence="14 15">
    <name type="scientific">Pseudoscardovia suis</name>
    <dbReference type="NCBI Taxonomy" id="987063"/>
    <lineage>
        <taxon>Bacteria</taxon>
        <taxon>Bacillati</taxon>
        <taxon>Actinomycetota</taxon>
        <taxon>Actinomycetes</taxon>
        <taxon>Bifidobacteriales</taxon>
        <taxon>Bifidobacteriaceae</taxon>
        <taxon>Pseudoscardovia</taxon>
    </lineage>
</organism>
<dbReference type="PROSITE" id="PS50893">
    <property type="entry name" value="ABC_TRANSPORTER_2"/>
    <property type="match status" value="1"/>
</dbReference>
<evidence type="ECO:0000256" key="2">
    <source>
        <dbReference type="ARBA" id="ARBA00020019"/>
    </source>
</evidence>
<comment type="subunit">
    <text evidence="10 11">Homodimer. Forms a membrane-associated complex with FtsX.</text>
</comment>
<comment type="function">
    <text evidence="9">Part of the ABC transporter FtsEX involved in cellular division. Has ATPase activity.</text>
</comment>
<dbReference type="GO" id="GO:0051301">
    <property type="term" value="P:cell division"/>
    <property type="evidence" value="ECO:0007669"/>
    <property type="project" value="UniProtKB-UniRule"/>
</dbReference>
<dbReference type="InterPro" id="IPR027417">
    <property type="entry name" value="P-loop_NTPase"/>
</dbReference>
<dbReference type="AlphaFoldDB" id="A0A261EQZ8"/>
<proteinExistence type="inferred from homology"/>
<dbReference type="GO" id="GO:0005524">
    <property type="term" value="F:ATP binding"/>
    <property type="evidence" value="ECO:0007669"/>
    <property type="project" value="UniProtKB-UniRule"/>
</dbReference>
<dbReference type="Gene3D" id="3.40.50.300">
    <property type="entry name" value="P-loop containing nucleotide triphosphate hydrolases"/>
    <property type="match status" value="1"/>
</dbReference>
<dbReference type="PANTHER" id="PTHR24220:SF470">
    <property type="entry name" value="CELL DIVISION ATP-BINDING PROTEIN FTSE"/>
    <property type="match status" value="1"/>
</dbReference>
<evidence type="ECO:0000256" key="9">
    <source>
        <dbReference type="ARBA" id="ARBA00054718"/>
    </source>
</evidence>
<feature type="compositionally biased region" description="Pro residues" evidence="12">
    <location>
        <begin position="478"/>
        <end position="491"/>
    </location>
</feature>
<dbReference type="RefSeq" id="WP_094691907.1">
    <property type="nucleotide sequence ID" value="NZ_MWWQ01000017.1"/>
</dbReference>
<dbReference type="GO" id="GO:0022857">
    <property type="term" value="F:transmembrane transporter activity"/>
    <property type="evidence" value="ECO:0007669"/>
    <property type="project" value="TreeGrafter"/>
</dbReference>
<evidence type="ECO:0000256" key="10">
    <source>
        <dbReference type="ARBA" id="ARBA00063837"/>
    </source>
</evidence>
<dbReference type="PANTHER" id="PTHR24220">
    <property type="entry name" value="IMPORT ATP-BINDING PROTEIN"/>
    <property type="match status" value="1"/>
</dbReference>
<dbReference type="FunFam" id="3.40.50.300:FF:000056">
    <property type="entry name" value="Cell division ATP-binding protein FtsE"/>
    <property type="match status" value="1"/>
</dbReference>
<evidence type="ECO:0000256" key="7">
    <source>
        <dbReference type="ARBA" id="ARBA00023136"/>
    </source>
</evidence>
<feature type="compositionally biased region" description="Low complexity" evidence="12">
    <location>
        <begin position="394"/>
        <end position="419"/>
    </location>
</feature>
<feature type="region of interest" description="Disordered" evidence="12">
    <location>
        <begin position="336"/>
        <end position="508"/>
    </location>
</feature>
<evidence type="ECO:0000256" key="5">
    <source>
        <dbReference type="ARBA" id="ARBA00022741"/>
    </source>
</evidence>
<reference evidence="14 15" key="1">
    <citation type="journal article" date="2017" name="BMC Genomics">
        <title>Comparative genomic and phylogenomic analyses of the Bifidobacteriaceae family.</title>
        <authorList>
            <person name="Lugli G.A."/>
            <person name="Milani C."/>
            <person name="Turroni F."/>
            <person name="Duranti S."/>
            <person name="Mancabelli L."/>
            <person name="Mangifesta M."/>
            <person name="Ferrario C."/>
            <person name="Modesto M."/>
            <person name="Mattarelli P."/>
            <person name="Jiri K."/>
            <person name="van Sinderen D."/>
            <person name="Ventura M."/>
        </authorList>
    </citation>
    <scope>NUCLEOTIDE SEQUENCE [LARGE SCALE GENOMIC DNA]</scope>
    <source>
        <strain evidence="14 15">DSM 24744</strain>
    </source>
</reference>
<dbReference type="OrthoDB" id="9802264at2"/>
<evidence type="ECO:0000256" key="8">
    <source>
        <dbReference type="ARBA" id="ARBA00023306"/>
    </source>
</evidence>
<name>A0A261EQZ8_9BIFI</name>
<dbReference type="PROSITE" id="PS00211">
    <property type="entry name" value="ABC_TRANSPORTER_1"/>
    <property type="match status" value="1"/>
</dbReference>
<keyword evidence="6 11" id="KW-0067">ATP-binding</keyword>
<dbReference type="InterPro" id="IPR003439">
    <property type="entry name" value="ABC_transporter-like_ATP-bd"/>
</dbReference>
<evidence type="ECO:0000256" key="3">
    <source>
        <dbReference type="ARBA" id="ARBA00022475"/>
    </source>
</evidence>
<evidence type="ECO:0000313" key="14">
    <source>
        <dbReference type="EMBL" id="OZG49096.1"/>
    </source>
</evidence>
<feature type="compositionally biased region" description="Basic and acidic residues" evidence="12">
    <location>
        <begin position="371"/>
        <end position="389"/>
    </location>
</feature>
<dbReference type="SMART" id="SM00382">
    <property type="entry name" value="AAA"/>
    <property type="match status" value="1"/>
</dbReference>